<reference evidence="1 2" key="2">
    <citation type="submission" date="2013-02" db="EMBL/GenBank/DDBJ databases">
        <title>The Genome Sequence of Plasmodium falciparum 7G8.</title>
        <authorList>
            <consortium name="The Broad Institute Genome Sequencing Platform"/>
            <consortium name="The Broad Institute Genome Sequencing Center for Infectious Disease"/>
            <person name="Neafsey D."/>
            <person name="Cheeseman I."/>
            <person name="Volkman S."/>
            <person name="Adams J."/>
            <person name="Walker B."/>
            <person name="Young S.K."/>
            <person name="Zeng Q."/>
            <person name="Gargeya S."/>
            <person name="Fitzgerald M."/>
            <person name="Haas B."/>
            <person name="Abouelleil A."/>
            <person name="Alvarado L."/>
            <person name="Arachchi H.M."/>
            <person name="Berlin A.M."/>
            <person name="Chapman S.B."/>
            <person name="Dewar J."/>
            <person name="Goldberg J."/>
            <person name="Griggs A."/>
            <person name="Gujja S."/>
            <person name="Hansen M."/>
            <person name="Howarth C."/>
            <person name="Imamovic A."/>
            <person name="Larimer J."/>
            <person name="McCowan C."/>
            <person name="Murphy C."/>
            <person name="Neiman D."/>
            <person name="Pearson M."/>
            <person name="Priest M."/>
            <person name="Roberts A."/>
            <person name="Saif S."/>
            <person name="Shea T."/>
            <person name="Sisk P."/>
            <person name="Sykes S."/>
            <person name="Wortman J."/>
            <person name="Nusbaum C."/>
            <person name="Birren B."/>
        </authorList>
    </citation>
    <scope>NUCLEOTIDE SEQUENCE [LARGE SCALE GENOMIC DNA]</scope>
    <source>
        <strain evidence="1 2">7G8</strain>
    </source>
</reference>
<dbReference type="EMBL" id="KE123575">
    <property type="protein sequence ID" value="EUR82661.1"/>
    <property type="molecule type" value="Genomic_DNA"/>
</dbReference>
<proteinExistence type="predicted"/>
<gene>
    <name evidence="1" type="ORF">PFBG_00006</name>
</gene>
<organism evidence="1 2">
    <name type="scientific">Plasmodium falciparum (isolate 7G8)</name>
    <dbReference type="NCBI Taxonomy" id="57266"/>
    <lineage>
        <taxon>Eukaryota</taxon>
        <taxon>Sar</taxon>
        <taxon>Alveolata</taxon>
        <taxon>Apicomplexa</taxon>
        <taxon>Aconoidasida</taxon>
        <taxon>Haemosporida</taxon>
        <taxon>Plasmodiidae</taxon>
        <taxon>Plasmodium</taxon>
        <taxon>Plasmodium (Laverania)</taxon>
    </lineage>
</organism>
<protein>
    <submittedName>
        <fullName evidence="1">Uncharacterized protein</fullName>
    </submittedName>
</protein>
<evidence type="ECO:0000313" key="2">
    <source>
        <dbReference type="Proteomes" id="UP000030688"/>
    </source>
</evidence>
<dbReference type="Proteomes" id="UP000030688">
    <property type="component" value="Unassembled WGS sequence"/>
</dbReference>
<sequence length="108" mass="12248">MEKKLHQYAQKNSHHHAPYSKVAPLCTIKSHQYAHNFNTHLYAPMFMVAPLFFEHLVLGKSNTCEKTPRMCGMTIYVVVPRMCGMTTTCVVLPRSSVYPTLGLGALFF</sequence>
<accession>W7FK74</accession>
<reference evidence="2" key="1">
    <citation type="submission" date="2007-11" db="EMBL/GenBank/DDBJ databases">
        <authorList>
            <consortium name="The Broad Institute Genome Sequencing Platform"/>
            <person name="Volkman S.K."/>
            <person name="Daily J.P."/>
            <person name="Sarr O."/>
            <person name="Ndiaye D."/>
            <person name="Ndir O."/>
            <person name="Mboup S."/>
            <person name="Lukens A."/>
            <person name="Stange-Thomann N."/>
            <person name="Mauceli E."/>
            <person name="Gnerre S."/>
            <person name="Jaffe D."/>
            <person name="Zainoun J."/>
            <person name="Wiegand R.C."/>
            <person name="Birren B."/>
            <person name="Galagan J."/>
            <person name="Lander E."/>
            <person name="Wirth D.F."/>
        </authorList>
    </citation>
    <scope>NUCLEOTIDE SEQUENCE [LARGE SCALE GENOMIC DNA]</scope>
    <source>
        <strain evidence="2">7G8</strain>
    </source>
</reference>
<dbReference type="AlphaFoldDB" id="W7FK74"/>
<evidence type="ECO:0000313" key="1">
    <source>
        <dbReference type="EMBL" id="EUR82661.1"/>
    </source>
</evidence>
<name>W7FK74_PLAF8</name>